<dbReference type="SMART" id="SM00387">
    <property type="entry name" value="HATPase_c"/>
    <property type="match status" value="1"/>
</dbReference>
<dbReference type="InterPro" id="IPR053159">
    <property type="entry name" value="Hybrid_Histidine_Kinase"/>
</dbReference>
<dbReference type="Gene3D" id="3.30.565.10">
    <property type="entry name" value="Histidine kinase-like ATPase, C-terminal domain"/>
    <property type="match status" value="1"/>
</dbReference>
<keyword evidence="4" id="KW-0808">Transferase</keyword>
<dbReference type="SUPFAM" id="SSF56112">
    <property type="entry name" value="Protein kinase-like (PK-like)"/>
    <property type="match status" value="1"/>
</dbReference>
<dbReference type="InterPro" id="IPR003661">
    <property type="entry name" value="HisK_dim/P_dom"/>
</dbReference>
<dbReference type="CDD" id="cd14014">
    <property type="entry name" value="STKc_PknB_like"/>
    <property type="match status" value="1"/>
</dbReference>
<name>A0A081BQV5_9BACT</name>
<organism evidence="10">
    <name type="scientific">Candidatus Moduliflexus flocculans</name>
    <dbReference type="NCBI Taxonomy" id="1499966"/>
    <lineage>
        <taxon>Bacteria</taxon>
        <taxon>Candidatus Moduliflexota</taxon>
        <taxon>Candidatus Moduliflexia</taxon>
        <taxon>Candidatus Moduliflexales</taxon>
        <taxon>Candidatus Moduliflexaceae</taxon>
    </lineage>
</organism>
<dbReference type="SUPFAM" id="SSF52540">
    <property type="entry name" value="P-loop containing nucleoside triphosphate hydrolases"/>
    <property type="match status" value="1"/>
</dbReference>
<dbReference type="PROSITE" id="PS50109">
    <property type="entry name" value="HIS_KIN"/>
    <property type="match status" value="1"/>
</dbReference>
<sequence>MDETILNCRLLAQQFENVYSLIYRAEQVPDNTPVILKMLKPQYATPEHLARFWQEYELTRRAQADGVIYVRGIEPYKSTFVMVFEDVGGDTLANWMARRRFSLQECLALSIKIADSIGQIHAANVIHKHLNSANILWNPQTEQLKITNFGMAALLSPETPALTQDDLQEIALPYISPEQTGRMNRALDFRADLYSFGVVLYELLLGHCPFNSDDSMEIIHCHLAKHPIPPHLIDPLVPEQVSAIVMRLLEKNAEDRYQSAVGVRYDLAASLAQYQNNGSIIRFELGQKDFSNTLHIPQKLYGRERDIEELLAILERICDGQKELALVSGYAGVGKSALVREVQKPVTQQRGYFVEGKFDQYQRNIPYSGWIQAFTGIVNQLLTESETQLARWKTMILEAIGSTGKVLTDVIPSLELIIGGQPEIPQLGGTEAQNRFHHTLQHFIRTLTQDGRPLVIFLDDIHWIDAASLKLLHVLLSDSDAHYLLIIGAYRDNEVDAAHPLHAALETLRKERVRQESLTLRNLAQEDIHAMIADALHCSQAACETLALAVYSKTAGNAFFTRQLLHALADQGVLSVDAAKLRWKWDLPALKAMNITENVVEFLVQKIQKLPAATQRLLMLAACVGNQFDVTAVTIVAEKPENTLWRDMHIALQEGFIFHLAGQYKFAHDRIQQAAYSLIPAAERSTVHWKIGRLLLRYIAESEREHRIFDIINQLNKGSNQAKTPEERMTLAELNLLAGRKAKASTAYAAAREYLQNGLSLLDKQSWHTQYALTLALYHDAIETHYLCGQYAQMAELAEIAHQQAASLLDEIPVYAIEIKAMTGQGLLLQAIRHGLLALERLGMPLPETPTDEQTWQQFHQTRALLNEITLEGIRSLPTMTAPDRLACLSILSEIGEPAYAAAPGLFILWASLMAWLCLQYGNTPLAPFAYAAYALALCASGQHITTGYELAKLAITLLDPLHAHAAKCRVFNIYGGTIQSWIEPLRNTVPILEEGIASGMETGDYTSGSYTTFALSMYTYFMGEPLIALTRRLRRNLHTIAYFRLTYLWNWVATYLAAVKRLSHEPDAPDASDAFDEANWLSNARQSSDKCGLCHYFLNKLILAYLLGEHDRTEAYAQEVRENFAGFQGTFAVPVLYFYDSLACLKRCGADAEIEQRERLIARVRENQQQLYNFAQLAPANFQHKHELVAAELAKIQGETWQAIQLYERAIRGAKEHLFIQEEALAYELAATCYLEQEMQDVARTYLINARNGYRRWQAWAKIEQLEAQYPHWLSTHATQSPNAIFTNSGELDVGSIMKAAQIISGAIELTQLLHHLMRIMLENAGAQRGCLLLEKQGKWMIEAERDIADAEGKALHAFPLDATANLAITIVNYVIRTRASLIVNDAAHESQFATDAYIRQTQPRSVLCLPLLSQSHLKGVLYLENNLTVGAFTEERVRILEMLATQAAVSLENAVYYQELKELNQSLQTEIEERQRIEVALRESEARFRVLVERAPEAIVVFDVQQNKFIDANTNAEQLFGCPRQELLSSGPQRFYPPNQPDGRPLSESMRENNTRVLAGAEVVSERLVRALNGRERFCEVRLVRLPSVERQLIRASIIDITKRKQAEEEIRRLNAELEDRVKQRTAQLEHINKELESFAYIVSHDLRAPLRNIAQLAHWFIEDYAPILDEQGKTYADLLLNRVKRMDDLINSVLEYSRIGRATSKDEPVDLSVLLREVLETLNPPAAIQIEIQSEFPRIIADKIRISQVFQNLIGNALKFLDKPDGRIVIGCVDDGAYWKFNVEDNGPGIAPQYHEKIFQVFETLQSQNNQESTGIGLSIVKKIIELYGGTVWVESLVGHGSTFYFTLPKGNVK</sequence>
<dbReference type="Pfam" id="PF08448">
    <property type="entry name" value="PAS_4"/>
    <property type="match status" value="1"/>
</dbReference>
<dbReference type="Gene3D" id="3.40.50.300">
    <property type="entry name" value="P-loop containing nucleotide triphosphate hydrolases"/>
    <property type="match status" value="1"/>
</dbReference>
<dbReference type="InterPro" id="IPR036890">
    <property type="entry name" value="HATPase_C_sf"/>
</dbReference>
<dbReference type="SUPFAM" id="SSF55781">
    <property type="entry name" value="GAF domain-like"/>
    <property type="match status" value="1"/>
</dbReference>
<feature type="coiled-coil region" evidence="6">
    <location>
        <begin position="1455"/>
        <end position="1489"/>
    </location>
</feature>
<reference evidence="10" key="1">
    <citation type="journal article" date="2015" name="PeerJ">
        <title>First genomic representation of candidate bacterial phylum KSB3 points to enhanced environmental sensing as a trigger of wastewater bulking.</title>
        <authorList>
            <person name="Sekiguchi Y."/>
            <person name="Ohashi A."/>
            <person name="Parks D.H."/>
            <person name="Yamauchi T."/>
            <person name="Tyson G.W."/>
            <person name="Hugenholtz P."/>
        </authorList>
    </citation>
    <scope>NUCLEOTIDE SEQUENCE [LARGE SCALE GENOMIC DNA]</scope>
</reference>
<dbReference type="FunFam" id="3.30.565.10:FF:000006">
    <property type="entry name" value="Sensor histidine kinase WalK"/>
    <property type="match status" value="1"/>
</dbReference>
<evidence type="ECO:0000256" key="4">
    <source>
        <dbReference type="ARBA" id="ARBA00022679"/>
    </source>
</evidence>
<dbReference type="InterPro" id="IPR036097">
    <property type="entry name" value="HisK_dim/P_sf"/>
</dbReference>
<gene>
    <name evidence="10" type="ORF">U14_05060</name>
</gene>
<dbReference type="InterPro" id="IPR003018">
    <property type="entry name" value="GAF"/>
</dbReference>
<evidence type="ECO:0000259" key="9">
    <source>
        <dbReference type="PROSITE" id="PS50112"/>
    </source>
</evidence>
<evidence type="ECO:0000256" key="2">
    <source>
        <dbReference type="ARBA" id="ARBA00012438"/>
    </source>
</evidence>
<dbReference type="EC" id="2.7.13.3" evidence="2"/>
<keyword evidence="11" id="KW-1185">Reference proteome</keyword>
<evidence type="ECO:0000256" key="3">
    <source>
        <dbReference type="ARBA" id="ARBA00022553"/>
    </source>
</evidence>
<feature type="coiled-coil region" evidence="6">
    <location>
        <begin position="1606"/>
        <end position="1637"/>
    </location>
</feature>
<evidence type="ECO:0000256" key="6">
    <source>
        <dbReference type="SAM" id="Coils"/>
    </source>
</evidence>
<dbReference type="PROSITE" id="PS50112">
    <property type="entry name" value="PAS"/>
    <property type="match status" value="1"/>
</dbReference>
<protein>
    <recommendedName>
        <fullName evidence="2">histidine kinase</fullName>
        <ecNumber evidence="2">2.7.13.3</ecNumber>
    </recommendedName>
</protein>
<dbReference type="Pfam" id="PF00069">
    <property type="entry name" value="Pkinase"/>
    <property type="match status" value="1"/>
</dbReference>
<dbReference type="InterPro" id="IPR000719">
    <property type="entry name" value="Prot_kinase_dom"/>
</dbReference>
<evidence type="ECO:0000256" key="1">
    <source>
        <dbReference type="ARBA" id="ARBA00000085"/>
    </source>
</evidence>
<dbReference type="PRINTS" id="PR00344">
    <property type="entry name" value="BCTRLSENSOR"/>
</dbReference>
<feature type="domain" description="Protein kinase" evidence="7">
    <location>
        <begin position="8"/>
        <end position="268"/>
    </location>
</feature>
<dbReference type="Pfam" id="PF00512">
    <property type="entry name" value="HisKA"/>
    <property type="match status" value="1"/>
</dbReference>
<dbReference type="Pfam" id="PF13191">
    <property type="entry name" value="AAA_16"/>
    <property type="match status" value="1"/>
</dbReference>
<feature type="domain" description="Histidine kinase" evidence="8">
    <location>
        <begin position="1644"/>
        <end position="1855"/>
    </location>
</feature>
<dbReference type="SUPFAM" id="SSF55874">
    <property type="entry name" value="ATPase domain of HSP90 chaperone/DNA topoisomerase II/histidine kinase"/>
    <property type="match status" value="1"/>
</dbReference>
<dbReference type="Pfam" id="PF01590">
    <property type="entry name" value="GAF"/>
    <property type="match status" value="1"/>
</dbReference>
<dbReference type="Gene3D" id="1.10.287.130">
    <property type="match status" value="1"/>
</dbReference>
<evidence type="ECO:0000313" key="10">
    <source>
        <dbReference type="EMBL" id="GAK53786.1"/>
    </source>
</evidence>
<dbReference type="SMART" id="SM00091">
    <property type="entry name" value="PAS"/>
    <property type="match status" value="1"/>
</dbReference>
<dbReference type="InterPro" id="IPR013656">
    <property type="entry name" value="PAS_4"/>
</dbReference>
<dbReference type="InterPro" id="IPR027417">
    <property type="entry name" value="P-loop_NTPase"/>
</dbReference>
<evidence type="ECO:0000259" key="8">
    <source>
        <dbReference type="PROSITE" id="PS50109"/>
    </source>
</evidence>
<dbReference type="Pfam" id="PF02518">
    <property type="entry name" value="HATPase_c"/>
    <property type="match status" value="1"/>
</dbReference>
<dbReference type="NCBIfam" id="TIGR00229">
    <property type="entry name" value="sensory_box"/>
    <property type="match status" value="1"/>
</dbReference>
<dbReference type="EMBL" id="DF820460">
    <property type="protein sequence ID" value="GAK53786.1"/>
    <property type="molecule type" value="Genomic_DNA"/>
</dbReference>
<dbReference type="InterPro" id="IPR003594">
    <property type="entry name" value="HATPase_dom"/>
</dbReference>
<dbReference type="SUPFAM" id="SSF47384">
    <property type="entry name" value="Homodimeric domain of signal transducing histidine kinase"/>
    <property type="match status" value="1"/>
</dbReference>
<dbReference type="Gene3D" id="3.30.450.20">
    <property type="entry name" value="PAS domain"/>
    <property type="match status" value="1"/>
</dbReference>
<dbReference type="PANTHER" id="PTHR43642:SF1">
    <property type="entry name" value="HYBRID SIGNAL TRANSDUCTION HISTIDINE KINASE G"/>
    <property type="match status" value="1"/>
</dbReference>
<dbReference type="PANTHER" id="PTHR43642">
    <property type="entry name" value="HYBRID SIGNAL TRANSDUCTION HISTIDINE KINASE G"/>
    <property type="match status" value="1"/>
</dbReference>
<comment type="catalytic activity">
    <reaction evidence="1">
        <text>ATP + protein L-histidine = ADP + protein N-phospho-L-histidine.</text>
        <dbReference type="EC" id="2.7.13.3"/>
    </reaction>
</comment>
<keyword evidence="6" id="KW-0175">Coiled coil</keyword>
<dbReference type="HOGENOM" id="CLU_000445_34_1_0"/>
<dbReference type="GO" id="GO:0000155">
    <property type="term" value="F:phosphorelay sensor kinase activity"/>
    <property type="evidence" value="ECO:0007669"/>
    <property type="project" value="InterPro"/>
</dbReference>
<dbReference type="InterPro" id="IPR035965">
    <property type="entry name" value="PAS-like_dom_sf"/>
</dbReference>
<keyword evidence="3" id="KW-0597">Phosphoprotein</keyword>
<dbReference type="InterPro" id="IPR029016">
    <property type="entry name" value="GAF-like_dom_sf"/>
</dbReference>
<dbReference type="PROSITE" id="PS50011">
    <property type="entry name" value="PROTEIN_KINASE_DOM"/>
    <property type="match status" value="1"/>
</dbReference>
<dbReference type="STRING" id="1499966.U14_05060"/>
<dbReference type="SMART" id="SM00388">
    <property type="entry name" value="HisKA"/>
    <property type="match status" value="1"/>
</dbReference>
<dbReference type="SUPFAM" id="SSF55785">
    <property type="entry name" value="PYP-like sensor domain (PAS domain)"/>
    <property type="match status" value="1"/>
</dbReference>
<dbReference type="Gene3D" id="1.10.510.10">
    <property type="entry name" value="Transferase(Phosphotransferase) domain 1"/>
    <property type="match status" value="1"/>
</dbReference>
<proteinExistence type="predicted"/>
<dbReference type="CDD" id="cd00130">
    <property type="entry name" value="PAS"/>
    <property type="match status" value="1"/>
</dbReference>
<evidence type="ECO:0000313" key="11">
    <source>
        <dbReference type="Proteomes" id="UP000030700"/>
    </source>
</evidence>
<dbReference type="Proteomes" id="UP000030700">
    <property type="component" value="Unassembled WGS sequence"/>
</dbReference>
<dbReference type="InterPro" id="IPR004358">
    <property type="entry name" value="Sig_transdc_His_kin-like_C"/>
</dbReference>
<dbReference type="InterPro" id="IPR005467">
    <property type="entry name" value="His_kinase_dom"/>
</dbReference>
<feature type="domain" description="PAS" evidence="9">
    <location>
        <begin position="1486"/>
        <end position="1531"/>
    </location>
</feature>
<dbReference type="InterPro" id="IPR011009">
    <property type="entry name" value="Kinase-like_dom_sf"/>
</dbReference>
<dbReference type="SMART" id="SM00065">
    <property type="entry name" value="GAF"/>
    <property type="match status" value="1"/>
</dbReference>
<evidence type="ECO:0000256" key="5">
    <source>
        <dbReference type="ARBA" id="ARBA00022777"/>
    </source>
</evidence>
<dbReference type="Gene3D" id="3.30.450.40">
    <property type="match status" value="1"/>
</dbReference>
<keyword evidence="5 10" id="KW-0418">Kinase</keyword>
<accession>A0A081BQV5</accession>
<dbReference type="InterPro" id="IPR041664">
    <property type="entry name" value="AAA_16"/>
</dbReference>
<dbReference type="InterPro" id="IPR000014">
    <property type="entry name" value="PAS"/>
</dbReference>
<dbReference type="GO" id="GO:0005524">
    <property type="term" value="F:ATP binding"/>
    <property type="evidence" value="ECO:0007669"/>
    <property type="project" value="InterPro"/>
</dbReference>
<dbReference type="CDD" id="cd00082">
    <property type="entry name" value="HisKA"/>
    <property type="match status" value="1"/>
</dbReference>
<evidence type="ECO:0000259" key="7">
    <source>
        <dbReference type="PROSITE" id="PS50011"/>
    </source>
</evidence>